<evidence type="ECO:0000256" key="1">
    <source>
        <dbReference type="SAM" id="MobiDB-lite"/>
    </source>
</evidence>
<dbReference type="GO" id="GO:0005739">
    <property type="term" value="C:mitochondrion"/>
    <property type="evidence" value="ECO:0007669"/>
    <property type="project" value="InterPro"/>
</dbReference>
<feature type="region of interest" description="Disordered" evidence="1">
    <location>
        <begin position="134"/>
        <end position="154"/>
    </location>
</feature>
<gene>
    <name evidence="3" type="ORF">Ocin01_11395</name>
</gene>
<keyword evidence="2" id="KW-0812">Transmembrane</keyword>
<accession>A0A1D2MQA2</accession>
<evidence type="ECO:0000313" key="4">
    <source>
        <dbReference type="Proteomes" id="UP000094527"/>
    </source>
</evidence>
<sequence>MVPVVWCAHFDINKLVNFDLQTGEIYMGFRYLVKRYSIVVFFPTVSFGLIFADWNHTRKWKLQKAALADTESDPQSSSIHRPSKMSYLSAWWNVVGFNKYWACFAIPATGFLLGSWLDRKEVENSTDFRDKSALFGGRRKPGEPPSWPSWQRNI</sequence>
<dbReference type="EMBL" id="LJIJ01000689">
    <property type="protein sequence ID" value="ODM95279.1"/>
    <property type="molecule type" value="Genomic_DNA"/>
</dbReference>
<feature type="transmembrane region" description="Helical" evidence="2">
    <location>
        <begin position="36"/>
        <end position="54"/>
    </location>
</feature>
<reference evidence="3 4" key="1">
    <citation type="journal article" date="2016" name="Genome Biol. Evol.">
        <title>Gene Family Evolution Reflects Adaptation to Soil Environmental Stressors in the Genome of the Collembolan Orchesella cincta.</title>
        <authorList>
            <person name="Faddeeva-Vakhrusheva A."/>
            <person name="Derks M.F."/>
            <person name="Anvar S.Y."/>
            <person name="Agamennone V."/>
            <person name="Suring W."/>
            <person name="Smit S."/>
            <person name="van Straalen N.M."/>
            <person name="Roelofs D."/>
        </authorList>
    </citation>
    <scope>NUCLEOTIDE SEQUENCE [LARGE SCALE GENOMIC DNA]</scope>
    <source>
        <tissue evidence="3">Mixed pool</tissue>
    </source>
</reference>
<comment type="caution">
    <text evidence="3">The sequence shown here is derived from an EMBL/GenBank/DDBJ whole genome shotgun (WGS) entry which is preliminary data.</text>
</comment>
<proteinExistence type="predicted"/>
<dbReference type="OrthoDB" id="9923602at2759"/>
<keyword evidence="4" id="KW-1185">Reference proteome</keyword>
<organism evidence="3 4">
    <name type="scientific">Orchesella cincta</name>
    <name type="common">Springtail</name>
    <name type="synonym">Podura cincta</name>
    <dbReference type="NCBI Taxonomy" id="48709"/>
    <lineage>
        <taxon>Eukaryota</taxon>
        <taxon>Metazoa</taxon>
        <taxon>Ecdysozoa</taxon>
        <taxon>Arthropoda</taxon>
        <taxon>Hexapoda</taxon>
        <taxon>Collembola</taxon>
        <taxon>Entomobryomorpha</taxon>
        <taxon>Entomobryoidea</taxon>
        <taxon>Orchesellidae</taxon>
        <taxon>Orchesellinae</taxon>
        <taxon>Orchesella</taxon>
    </lineage>
</organism>
<keyword evidence="3" id="KW-0830">Ubiquinone</keyword>
<keyword evidence="2" id="KW-1133">Transmembrane helix</keyword>
<evidence type="ECO:0000313" key="3">
    <source>
        <dbReference type="EMBL" id="ODM95279.1"/>
    </source>
</evidence>
<dbReference type="AlphaFoldDB" id="A0A1D2MQA2"/>
<keyword evidence="2" id="KW-0472">Membrane</keyword>
<dbReference type="InterPro" id="IPR012575">
    <property type="entry name" value="NDUB1"/>
</dbReference>
<dbReference type="STRING" id="48709.A0A1D2MQA2"/>
<evidence type="ECO:0000256" key="2">
    <source>
        <dbReference type="SAM" id="Phobius"/>
    </source>
</evidence>
<dbReference type="Pfam" id="PF08040">
    <property type="entry name" value="NADH_oxidored"/>
    <property type="match status" value="1"/>
</dbReference>
<dbReference type="Proteomes" id="UP000094527">
    <property type="component" value="Unassembled WGS sequence"/>
</dbReference>
<name>A0A1D2MQA2_ORCCI</name>
<protein>
    <submittedName>
        <fullName evidence="3">NADH dehydrogenase [ubiquinone] 1 beta subcomplex subunit 1</fullName>
    </submittedName>
</protein>